<evidence type="ECO:0000313" key="10">
    <source>
        <dbReference type="Proteomes" id="UP000249547"/>
    </source>
</evidence>
<dbReference type="GO" id="GO:0016020">
    <property type="term" value="C:membrane"/>
    <property type="evidence" value="ECO:0007669"/>
    <property type="project" value="UniProtKB-SubCell"/>
</dbReference>
<feature type="transmembrane region" description="Helical" evidence="7">
    <location>
        <begin position="263"/>
        <end position="283"/>
    </location>
</feature>
<feature type="transmembrane region" description="Helical" evidence="7">
    <location>
        <begin position="346"/>
        <end position="367"/>
    </location>
</feature>
<dbReference type="RefSeq" id="WP_111599160.1">
    <property type="nucleotide sequence ID" value="NZ_QLLL01000007.1"/>
</dbReference>
<feature type="transmembrane region" description="Helical" evidence="7">
    <location>
        <begin position="295"/>
        <end position="316"/>
    </location>
</feature>
<dbReference type="Gene3D" id="1.20.1540.10">
    <property type="entry name" value="Rhomboid-like"/>
    <property type="match status" value="1"/>
</dbReference>
<organism evidence="9 10">
    <name type="scientific">Chitinophaga skermanii</name>
    <dbReference type="NCBI Taxonomy" id="331697"/>
    <lineage>
        <taxon>Bacteria</taxon>
        <taxon>Pseudomonadati</taxon>
        <taxon>Bacteroidota</taxon>
        <taxon>Chitinophagia</taxon>
        <taxon>Chitinophagales</taxon>
        <taxon>Chitinophagaceae</taxon>
        <taxon>Chitinophaga</taxon>
    </lineage>
</organism>
<evidence type="ECO:0000256" key="6">
    <source>
        <dbReference type="ARBA" id="ARBA00023136"/>
    </source>
</evidence>
<keyword evidence="5 7" id="KW-1133">Transmembrane helix</keyword>
<dbReference type="SUPFAM" id="SSF144091">
    <property type="entry name" value="Rhomboid-like"/>
    <property type="match status" value="1"/>
</dbReference>
<keyword evidence="6 7" id="KW-0472">Membrane</keyword>
<comment type="similarity">
    <text evidence="2">Belongs to the peptidase S54 family.</text>
</comment>
<keyword evidence="9" id="KW-0645">Protease</keyword>
<evidence type="ECO:0000256" key="2">
    <source>
        <dbReference type="ARBA" id="ARBA00009045"/>
    </source>
</evidence>
<dbReference type="OrthoDB" id="9778341at2"/>
<accession>A0A327QAR2</accession>
<feature type="transmembrane region" description="Helical" evidence="7">
    <location>
        <begin position="156"/>
        <end position="180"/>
    </location>
</feature>
<feature type="domain" description="Peptidase S54 rhomboid" evidence="8">
    <location>
        <begin position="198"/>
        <end position="335"/>
    </location>
</feature>
<gene>
    <name evidence="9" type="ORF">LX64_03735</name>
</gene>
<evidence type="ECO:0000256" key="3">
    <source>
        <dbReference type="ARBA" id="ARBA00022692"/>
    </source>
</evidence>
<evidence type="ECO:0000313" key="9">
    <source>
        <dbReference type="EMBL" id="RAJ01520.1"/>
    </source>
</evidence>
<evidence type="ECO:0000256" key="4">
    <source>
        <dbReference type="ARBA" id="ARBA00022801"/>
    </source>
</evidence>
<sequence>MPYNAFPKFSAAFNLTNINAQQFLALAFRAAKNLHWNVTALNANKFTAVNPAYPGFEVVVYASISRGSITSFALQADTKTAVRNNQYIATSISDEIQAISGNIHSAEESSDLHYAFQHAVEQYKKEGKDNPKQSYNLFKNLVGIVIPGENYTITPIIIGLNILVFLVMCMSGVSFISPTVEELVKWGGVNRFLVLEDGEWWRLLTAAFLHGGILHIGFNMYAFFFVGVLLEPVLGKLRFSAAYLLCALTSSFASIWWQSNSVSVGASGAIFGIYGVLLALLVMNHHIADYNRNSLLKSILFFIVINIFIIGNAAGIDNAGHIGGLVGGVVIGFLYTLSLKKPENRGLYYGTIVSAVILFASAGYYLLERLH</sequence>
<evidence type="ECO:0000256" key="7">
    <source>
        <dbReference type="SAM" id="Phobius"/>
    </source>
</evidence>
<evidence type="ECO:0000259" key="8">
    <source>
        <dbReference type="Pfam" id="PF01694"/>
    </source>
</evidence>
<proteinExistence type="inferred from homology"/>
<dbReference type="PANTHER" id="PTHR43731:SF14">
    <property type="entry name" value="PRESENILIN-ASSOCIATED RHOMBOID-LIKE PROTEIN, MITOCHONDRIAL"/>
    <property type="match status" value="1"/>
</dbReference>
<keyword evidence="3 7" id="KW-0812">Transmembrane</keyword>
<feature type="transmembrane region" description="Helical" evidence="7">
    <location>
        <begin position="237"/>
        <end position="257"/>
    </location>
</feature>
<feature type="transmembrane region" description="Helical" evidence="7">
    <location>
        <begin position="322"/>
        <end position="339"/>
    </location>
</feature>
<keyword evidence="4" id="KW-0378">Hydrolase</keyword>
<dbReference type="AlphaFoldDB" id="A0A327QAR2"/>
<evidence type="ECO:0000256" key="1">
    <source>
        <dbReference type="ARBA" id="ARBA00004141"/>
    </source>
</evidence>
<dbReference type="EMBL" id="QLLL01000007">
    <property type="protein sequence ID" value="RAJ01520.1"/>
    <property type="molecule type" value="Genomic_DNA"/>
</dbReference>
<feature type="transmembrane region" description="Helical" evidence="7">
    <location>
        <begin position="200"/>
        <end position="230"/>
    </location>
</feature>
<comment type="caution">
    <text evidence="9">The sequence shown here is derived from an EMBL/GenBank/DDBJ whole genome shotgun (WGS) entry which is preliminary data.</text>
</comment>
<keyword evidence="10" id="KW-1185">Reference proteome</keyword>
<protein>
    <submittedName>
        <fullName evidence="9">Rhomboid protease GluP</fullName>
    </submittedName>
</protein>
<dbReference type="InterPro" id="IPR050925">
    <property type="entry name" value="Rhomboid_protease_S54"/>
</dbReference>
<dbReference type="Proteomes" id="UP000249547">
    <property type="component" value="Unassembled WGS sequence"/>
</dbReference>
<dbReference type="Pfam" id="PF01694">
    <property type="entry name" value="Rhomboid"/>
    <property type="match status" value="1"/>
</dbReference>
<dbReference type="InterPro" id="IPR035952">
    <property type="entry name" value="Rhomboid-like_sf"/>
</dbReference>
<comment type="subcellular location">
    <subcellularLocation>
        <location evidence="1">Membrane</location>
        <topology evidence="1">Multi-pass membrane protein</topology>
    </subcellularLocation>
</comment>
<name>A0A327QAR2_9BACT</name>
<dbReference type="GO" id="GO:0006508">
    <property type="term" value="P:proteolysis"/>
    <property type="evidence" value="ECO:0007669"/>
    <property type="project" value="UniProtKB-KW"/>
</dbReference>
<dbReference type="InterPro" id="IPR022764">
    <property type="entry name" value="Peptidase_S54_rhomboid_dom"/>
</dbReference>
<dbReference type="PANTHER" id="PTHR43731">
    <property type="entry name" value="RHOMBOID PROTEASE"/>
    <property type="match status" value="1"/>
</dbReference>
<dbReference type="GO" id="GO:0004252">
    <property type="term" value="F:serine-type endopeptidase activity"/>
    <property type="evidence" value="ECO:0007669"/>
    <property type="project" value="InterPro"/>
</dbReference>
<evidence type="ECO:0000256" key="5">
    <source>
        <dbReference type="ARBA" id="ARBA00022989"/>
    </source>
</evidence>
<reference evidence="9 10" key="1">
    <citation type="submission" date="2018-06" db="EMBL/GenBank/DDBJ databases">
        <title>Genomic Encyclopedia of Archaeal and Bacterial Type Strains, Phase II (KMG-II): from individual species to whole genera.</title>
        <authorList>
            <person name="Goeker M."/>
        </authorList>
    </citation>
    <scope>NUCLEOTIDE SEQUENCE [LARGE SCALE GENOMIC DNA]</scope>
    <source>
        <strain evidence="9 10">DSM 23857</strain>
    </source>
</reference>